<dbReference type="AlphaFoldDB" id="A0A7C3UQB9"/>
<protein>
    <recommendedName>
        <fullName evidence="1">DUF5683 domain-containing protein</fullName>
    </recommendedName>
</protein>
<proteinExistence type="predicted"/>
<accession>A0A7C3UQB9</accession>
<organism evidence="2">
    <name type="scientific">candidate division WOR-3 bacterium</name>
    <dbReference type="NCBI Taxonomy" id="2052148"/>
    <lineage>
        <taxon>Bacteria</taxon>
        <taxon>Bacteria division WOR-3</taxon>
    </lineage>
</organism>
<comment type="caution">
    <text evidence="2">The sequence shown here is derived from an EMBL/GenBank/DDBJ whole genome shotgun (WGS) entry which is preliminary data.</text>
</comment>
<reference evidence="2" key="1">
    <citation type="journal article" date="2020" name="mSystems">
        <title>Genome- and Community-Level Interaction Insights into Carbon Utilization and Element Cycling Functions of Hydrothermarchaeota in Hydrothermal Sediment.</title>
        <authorList>
            <person name="Zhou Z."/>
            <person name="Liu Y."/>
            <person name="Xu W."/>
            <person name="Pan J."/>
            <person name="Luo Z.H."/>
            <person name="Li M."/>
        </authorList>
    </citation>
    <scope>NUCLEOTIDE SEQUENCE [LARGE SCALE GENOMIC DNA]</scope>
    <source>
        <strain evidence="2">SpSt-906</strain>
    </source>
</reference>
<sequence>MRLLFNLLVFGLAFSLPQRAGEKKEAVLVREKSPTRAMLFSALFPGMGQFYTENYFKGFLYSLSEGLLLYFSLKEKDKEKRSDLLWWTFGFHLFNIADAYTSAHLYKFQENKSITFLLTLSFP</sequence>
<gene>
    <name evidence="2" type="ORF">ENX07_07455</name>
</gene>
<dbReference type="EMBL" id="DTMQ01000044">
    <property type="protein sequence ID" value="HGE99883.1"/>
    <property type="molecule type" value="Genomic_DNA"/>
</dbReference>
<dbReference type="Pfam" id="PF18935">
    <property type="entry name" value="DUF5683"/>
    <property type="match status" value="1"/>
</dbReference>
<evidence type="ECO:0000313" key="2">
    <source>
        <dbReference type="EMBL" id="HGE99883.1"/>
    </source>
</evidence>
<name>A0A7C3UQB9_UNCW3</name>
<evidence type="ECO:0000259" key="1">
    <source>
        <dbReference type="Pfam" id="PF18935"/>
    </source>
</evidence>
<feature type="domain" description="DUF5683" evidence="1">
    <location>
        <begin position="31"/>
        <end position="62"/>
    </location>
</feature>
<dbReference type="InterPro" id="IPR043738">
    <property type="entry name" value="DUF5683"/>
</dbReference>